<reference evidence="11" key="1">
    <citation type="submission" date="2022-12" db="EMBL/GenBank/DDBJ databases">
        <title>Genome assemblies of Blomia tropicalis.</title>
        <authorList>
            <person name="Cui Y."/>
        </authorList>
    </citation>
    <scope>NUCLEOTIDE SEQUENCE</scope>
    <source>
        <tissue evidence="11">Adult mites</tissue>
    </source>
</reference>
<feature type="domain" description="GATA-type" evidence="10">
    <location>
        <begin position="26"/>
        <end position="80"/>
    </location>
</feature>
<dbReference type="GO" id="GO:0008270">
    <property type="term" value="F:zinc ion binding"/>
    <property type="evidence" value="ECO:0007669"/>
    <property type="project" value="UniProtKB-KW"/>
</dbReference>
<keyword evidence="12" id="KW-1185">Reference proteome</keyword>
<dbReference type="PANTHER" id="PTHR10071">
    <property type="entry name" value="TRANSCRIPTION FACTOR GATA FAMILY MEMBER"/>
    <property type="match status" value="1"/>
</dbReference>
<dbReference type="GO" id="GO:0000981">
    <property type="term" value="F:DNA-binding transcription factor activity, RNA polymerase II-specific"/>
    <property type="evidence" value="ECO:0007669"/>
    <property type="project" value="TreeGrafter"/>
</dbReference>
<evidence type="ECO:0000313" key="12">
    <source>
        <dbReference type="Proteomes" id="UP001142055"/>
    </source>
</evidence>
<dbReference type="Proteomes" id="UP001142055">
    <property type="component" value="Chromosome 2"/>
</dbReference>
<evidence type="ECO:0000256" key="9">
    <source>
        <dbReference type="SAM" id="MobiDB-lite"/>
    </source>
</evidence>
<dbReference type="EMBL" id="JAPWDV010000002">
    <property type="protein sequence ID" value="KAJ6220025.1"/>
    <property type="molecule type" value="Genomic_DNA"/>
</dbReference>
<dbReference type="GO" id="GO:0045165">
    <property type="term" value="P:cell fate commitment"/>
    <property type="evidence" value="ECO:0007669"/>
    <property type="project" value="TreeGrafter"/>
</dbReference>
<dbReference type="GO" id="GO:0005634">
    <property type="term" value="C:nucleus"/>
    <property type="evidence" value="ECO:0007669"/>
    <property type="project" value="UniProtKB-SubCell"/>
</dbReference>
<gene>
    <name evidence="11" type="ORF">RDWZM_005837</name>
</gene>
<evidence type="ECO:0000259" key="10">
    <source>
        <dbReference type="PROSITE" id="PS50114"/>
    </source>
</evidence>
<evidence type="ECO:0000256" key="4">
    <source>
        <dbReference type="ARBA" id="ARBA00022833"/>
    </source>
</evidence>
<dbReference type="GO" id="GO:0000978">
    <property type="term" value="F:RNA polymerase II cis-regulatory region sequence-specific DNA binding"/>
    <property type="evidence" value="ECO:0007669"/>
    <property type="project" value="TreeGrafter"/>
</dbReference>
<feature type="region of interest" description="Disordered" evidence="9">
    <location>
        <begin position="1"/>
        <end position="22"/>
    </location>
</feature>
<dbReference type="AlphaFoldDB" id="A0A9Q0MAB1"/>
<dbReference type="OrthoDB" id="6489427at2759"/>
<keyword evidence="7" id="KW-0539">Nucleus</keyword>
<keyword evidence="5" id="KW-0805">Transcription regulation</keyword>
<comment type="caution">
    <text evidence="11">The sequence shown here is derived from an EMBL/GenBank/DDBJ whole genome shotgun (WGS) entry which is preliminary data.</text>
</comment>
<dbReference type="Pfam" id="PF00320">
    <property type="entry name" value="GATA"/>
    <property type="match status" value="2"/>
</dbReference>
<keyword evidence="2" id="KW-0479">Metal-binding</keyword>
<keyword evidence="3 8" id="KW-0863">Zinc-finger</keyword>
<sequence>MESNNVSSCNTEAQSDDSVTRSSSQSSEYKECANCGVNETPLWRKYNDHDLCNACGIYFRVNGFHRPFLPNMRKLLSSARKMGLCCVNCGTKITSMWRRTPEGESICNACGLYFRLNGVKRPTSMRKDWIRKRQRKAQQISGIMKLANQTGINELINESESNTSTFTTEPNISIQLTTSTNDVQVTSNQNHCLNEPFNTNETNEMYRTADYAQYNYSTDYNGLNGQAISFHSQPIMEPIITNGYDHLYVPLNHNFQSQTTCSSIHQSVSYLSPNIGESSSIDQSYIHHTNSI</sequence>
<feature type="compositionally biased region" description="Polar residues" evidence="9">
    <location>
        <begin position="1"/>
        <end position="13"/>
    </location>
</feature>
<dbReference type="PROSITE" id="PS50114">
    <property type="entry name" value="GATA_ZN_FINGER_2"/>
    <property type="match status" value="2"/>
</dbReference>
<keyword evidence="4" id="KW-0862">Zinc</keyword>
<organism evidence="11 12">
    <name type="scientific">Blomia tropicalis</name>
    <name type="common">Mite</name>
    <dbReference type="NCBI Taxonomy" id="40697"/>
    <lineage>
        <taxon>Eukaryota</taxon>
        <taxon>Metazoa</taxon>
        <taxon>Ecdysozoa</taxon>
        <taxon>Arthropoda</taxon>
        <taxon>Chelicerata</taxon>
        <taxon>Arachnida</taxon>
        <taxon>Acari</taxon>
        <taxon>Acariformes</taxon>
        <taxon>Sarcoptiformes</taxon>
        <taxon>Astigmata</taxon>
        <taxon>Glycyphagoidea</taxon>
        <taxon>Echimyopodidae</taxon>
        <taxon>Blomia</taxon>
    </lineage>
</organism>
<evidence type="ECO:0000256" key="2">
    <source>
        <dbReference type="ARBA" id="ARBA00022723"/>
    </source>
</evidence>
<dbReference type="CDD" id="cd00202">
    <property type="entry name" value="ZnF_GATA"/>
    <property type="match status" value="2"/>
</dbReference>
<evidence type="ECO:0000256" key="8">
    <source>
        <dbReference type="PROSITE-ProRule" id="PRU00094"/>
    </source>
</evidence>
<proteinExistence type="predicted"/>
<dbReference type="PROSITE" id="PS00344">
    <property type="entry name" value="GATA_ZN_FINGER_1"/>
    <property type="match status" value="1"/>
</dbReference>
<dbReference type="GO" id="GO:0000122">
    <property type="term" value="P:negative regulation of transcription by RNA polymerase II"/>
    <property type="evidence" value="ECO:0007669"/>
    <property type="project" value="TreeGrafter"/>
</dbReference>
<dbReference type="SUPFAM" id="SSF57716">
    <property type="entry name" value="Glucocorticoid receptor-like (DNA-binding domain)"/>
    <property type="match status" value="2"/>
</dbReference>
<evidence type="ECO:0000313" key="11">
    <source>
        <dbReference type="EMBL" id="KAJ6220025.1"/>
    </source>
</evidence>
<comment type="subcellular location">
    <subcellularLocation>
        <location evidence="1">Nucleus</location>
    </subcellularLocation>
</comment>
<evidence type="ECO:0000256" key="7">
    <source>
        <dbReference type="ARBA" id="ARBA00023242"/>
    </source>
</evidence>
<dbReference type="PANTHER" id="PTHR10071:SF281">
    <property type="entry name" value="BOX A-BINDING FACTOR-RELATED"/>
    <property type="match status" value="1"/>
</dbReference>
<evidence type="ECO:0000256" key="6">
    <source>
        <dbReference type="ARBA" id="ARBA00023163"/>
    </source>
</evidence>
<accession>A0A9Q0MAB1</accession>
<name>A0A9Q0MAB1_BLOTA</name>
<dbReference type="InterPro" id="IPR013088">
    <property type="entry name" value="Znf_NHR/GATA"/>
</dbReference>
<feature type="domain" description="GATA-type" evidence="10">
    <location>
        <begin position="80"/>
        <end position="133"/>
    </location>
</feature>
<dbReference type="Gene3D" id="3.30.50.10">
    <property type="entry name" value="Erythroid Transcription Factor GATA-1, subunit A"/>
    <property type="match status" value="2"/>
</dbReference>
<dbReference type="InterPro" id="IPR000679">
    <property type="entry name" value="Znf_GATA"/>
</dbReference>
<dbReference type="SMART" id="SM00401">
    <property type="entry name" value="ZnF_GATA"/>
    <property type="match status" value="2"/>
</dbReference>
<keyword evidence="6" id="KW-0804">Transcription</keyword>
<evidence type="ECO:0000256" key="1">
    <source>
        <dbReference type="ARBA" id="ARBA00004123"/>
    </source>
</evidence>
<dbReference type="GO" id="GO:0045944">
    <property type="term" value="P:positive regulation of transcription by RNA polymerase II"/>
    <property type="evidence" value="ECO:0007669"/>
    <property type="project" value="TreeGrafter"/>
</dbReference>
<dbReference type="InterPro" id="IPR039355">
    <property type="entry name" value="Transcription_factor_GATA"/>
</dbReference>
<dbReference type="PRINTS" id="PR00619">
    <property type="entry name" value="GATAZNFINGER"/>
</dbReference>
<evidence type="ECO:0000256" key="3">
    <source>
        <dbReference type="ARBA" id="ARBA00022771"/>
    </source>
</evidence>
<protein>
    <recommendedName>
        <fullName evidence="10">GATA-type domain-containing protein</fullName>
    </recommendedName>
</protein>
<evidence type="ECO:0000256" key="5">
    <source>
        <dbReference type="ARBA" id="ARBA00023015"/>
    </source>
</evidence>